<evidence type="ECO:0000313" key="2">
    <source>
        <dbReference type="EMBL" id="MDN4613196.1"/>
    </source>
</evidence>
<dbReference type="Pfam" id="PF07336">
    <property type="entry name" value="ABATE"/>
    <property type="match status" value="1"/>
</dbReference>
<dbReference type="InterPro" id="IPR021005">
    <property type="entry name" value="Znf_CGNR"/>
</dbReference>
<dbReference type="SUPFAM" id="SSF160904">
    <property type="entry name" value="Jann2411-like"/>
    <property type="match status" value="1"/>
</dbReference>
<organism evidence="2 3">
    <name type="scientific">Leifsonia williamsii</name>
    <dbReference type="NCBI Taxonomy" id="3035919"/>
    <lineage>
        <taxon>Bacteria</taxon>
        <taxon>Bacillati</taxon>
        <taxon>Actinomycetota</taxon>
        <taxon>Actinomycetes</taxon>
        <taxon>Micrococcales</taxon>
        <taxon>Microbacteriaceae</taxon>
        <taxon>Leifsonia</taxon>
    </lineage>
</organism>
<evidence type="ECO:0000313" key="3">
    <source>
        <dbReference type="Proteomes" id="UP001174208"/>
    </source>
</evidence>
<sequence length="171" mass="18388">MNTVEYQVDEEGWVTPGDLGAWLRARDLLDGAGDDAPTSDDLALALTIREGLRSVLATHAGHDADTAAIARLDDALAELPVRVSFAAADGFGLLPASGRPVRRALARVVEAVRASTEEGTWPRLKVCDRDSCRWAYYDYSKNRSGRWCTMAGCGNAVKMQKAHARRSGGAA</sequence>
<dbReference type="RefSeq" id="WP_301210005.1">
    <property type="nucleotide sequence ID" value="NZ_JAROCF010000001.1"/>
</dbReference>
<name>A0ABT8K6X8_9MICO</name>
<dbReference type="Pfam" id="PF11706">
    <property type="entry name" value="zf-CGNR"/>
    <property type="match status" value="1"/>
</dbReference>
<feature type="domain" description="Zinc finger CGNR" evidence="1">
    <location>
        <begin position="123"/>
        <end position="166"/>
    </location>
</feature>
<dbReference type="Proteomes" id="UP001174208">
    <property type="component" value="Unassembled WGS sequence"/>
</dbReference>
<protein>
    <submittedName>
        <fullName evidence="2">CGNR zinc finger domain-containing protein</fullName>
    </submittedName>
</protein>
<dbReference type="EMBL" id="JAROCF010000001">
    <property type="protein sequence ID" value="MDN4613196.1"/>
    <property type="molecule type" value="Genomic_DNA"/>
</dbReference>
<gene>
    <name evidence="2" type="ORF">P5G50_01920</name>
</gene>
<dbReference type="PANTHER" id="PTHR35525">
    <property type="entry name" value="BLL6575 PROTEIN"/>
    <property type="match status" value="1"/>
</dbReference>
<dbReference type="InterPro" id="IPR023286">
    <property type="entry name" value="ABATE_dom_sf"/>
</dbReference>
<dbReference type="PANTHER" id="PTHR35525:SF3">
    <property type="entry name" value="BLL6575 PROTEIN"/>
    <property type="match status" value="1"/>
</dbReference>
<comment type="caution">
    <text evidence="2">The sequence shown here is derived from an EMBL/GenBank/DDBJ whole genome shotgun (WGS) entry which is preliminary data.</text>
</comment>
<dbReference type="InterPro" id="IPR010852">
    <property type="entry name" value="ABATE"/>
</dbReference>
<keyword evidence="3" id="KW-1185">Reference proteome</keyword>
<reference evidence="2" key="1">
    <citation type="submission" date="2023-06" db="EMBL/GenBank/DDBJ databases">
        <title>MT1 and MT2 Draft Genomes of Novel Species.</title>
        <authorList>
            <person name="Venkateswaran K."/>
        </authorList>
    </citation>
    <scope>NUCLEOTIDE SEQUENCE</scope>
    <source>
        <strain evidence="2">F6_8S_P_1B</strain>
    </source>
</reference>
<proteinExistence type="predicted"/>
<dbReference type="Gene3D" id="1.10.3300.10">
    <property type="entry name" value="Jann2411-like domain"/>
    <property type="match status" value="1"/>
</dbReference>
<accession>A0ABT8K6X8</accession>
<evidence type="ECO:0000259" key="1">
    <source>
        <dbReference type="Pfam" id="PF11706"/>
    </source>
</evidence>